<evidence type="ECO:0000256" key="3">
    <source>
        <dbReference type="ARBA" id="ARBA00022490"/>
    </source>
</evidence>
<evidence type="ECO:0000259" key="10">
    <source>
        <dbReference type="Pfam" id="PF02863"/>
    </source>
</evidence>
<comment type="pathway">
    <text evidence="7">Amino-acid biosynthesis; L-arginine biosynthesis [regulation].</text>
</comment>
<dbReference type="Pfam" id="PF02863">
    <property type="entry name" value="Arg_repressor_C"/>
    <property type="match status" value="1"/>
</dbReference>
<evidence type="ECO:0000256" key="2">
    <source>
        <dbReference type="ARBA" id="ARBA00008316"/>
    </source>
</evidence>
<evidence type="ECO:0000313" key="11">
    <source>
        <dbReference type="EMBL" id="MBO0475572.1"/>
    </source>
</evidence>
<dbReference type="Pfam" id="PF01316">
    <property type="entry name" value="Arg_repressor"/>
    <property type="match status" value="1"/>
</dbReference>
<keyword evidence="7" id="KW-0055">Arginine biosynthesis</keyword>
<sequence length="151" mass="16943">MNKKEKRHHLIKEIISHNHIDNQQQLLEHLNKHGIDATQATISRDMQELKIHKVHDGSGRIRYSLFVEADKASDDKLKEVFKDFVNSVAHVQVMNIIATPLGAADIVAAEIDELHLPEIVGTLAGTDTLVLISKTEAEAKILNKQLLSYLN</sequence>
<dbReference type="Gene3D" id="3.30.1360.40">
    <property type="match status" value="1"/>
</dbReference>
<comment type="function">
    <text evidence="7">Regulates arginine biosynthesis genes.</text>
</comment>
<organism evidence="11 12">
    <name type="scientific">Candidatus Vagococcus giribetii</name>
    <dbReference type="NCBI Taxonomy" id="2230876"/>
    <lineage>
        <taxon>Bacteria</taxon>
        <taxon>Bacillati</taxon>
        <taxon>Bacillota</taxon>
        <taxon>Bacilli</taxon>
        <taxon>Lactobacillales</taxon>
        <taxon>Enterococcaceae</taxon>
        <taxon>Vagococcus</taxon>
    </lineage>
</organism>
<evidence type="ECO:0000256" key="7">
    <source>
        <dbReference type="HAMAP-Rule" id="MF_00173"/>
    </source>
</evidence>
<proteinExistence type="inferred from homology"/>
<name>A0ABS3HP98_9ENTE</name>
<dbReference type="InterPro" id="IPR001669">
    <property type="entry name" value="Arg_repress"/>
</dbReference>
<feature type="domain" description="Arginine repressor C-terminal" evidence="10">
    <location>
        <begin position="81"/>
        <end position="146"/>
    </location>
</feature>
<dbReference type="InterPro" id="IPR036388">
    <property type="entry name" value="WH-like_DNA-bd_sf"/>
</dbReference>
<accession>A0ABS3HP98</accession>
<keyword evidence="7" id="KW-0028">Amino-acid biosynthesis</keyword>
<evidence type="ECO:0000256" key="4">
    <source>
        <dbReference type="ARBA" id="ARBA00023015"/>
    </source>
</evidence>
<dbReference type="InterPro" id="IPR036390">
    <property type="entry name" value="WH_DNA-bd_sf"/>
</dbReference>
<evidence type="ECO:0000259" key="9">
    <source>
        <dbReference type="Pfam" id="PF01316"/>
    </source>
</evidence>
<gene>
    <name evidence="7 11" type="primary">argR</name>
    <name evidence="11" type="ORF">DOK76_00735</name>
</gene>
<keyword evidence="3 7" id="KW-0963">Cytoplasm</keyword>
<keyword evidence="4 7" id="KW-0805">Transcription regulation</keyword>
<comment type="similarity">
    <text evidence="2 7">Belongs to the ArgR family.</text>
</comment>
<dbReference type="SUPFAM" id="SSF46785">
    <property type="entry name" value="Winged helix' DNA-binding domain"/>
    <property type="match status" value="1"/>
</dbReference>
<dbReference type="PRINTS" id="PR01467">
    <property type="entry name" value="ARGREPRESSOR"/>
</dbReference>
<dbReference type="PANTHER" id="PTHR34471">
    <property type="entry name" value="ARGININE REPRESSOR"/>
    <property type="match status" value="1"/>
</dbReference>
<feature type="domain" description="Arginine repressor DNA-binding" evidence="9">
    <location>
        <begin position="3"/>
        <end position="68"/>
    </location>
</feature>
<comment type="caution">
    <text evidence="11">The sequence shown here is derived from an EMBL/GenBank/DDBJ whole genome shotgun (WGS) entry which is preliminary data.</text>
</comment>
<keyword evidence="6 7" id="KW-0804">Transcription</keyword>
<dbReference type="InterPro" id="IPR020899">
    <property type="entry name" value="Arg_repress_C"/>
</dbReference>
<evidence type="ECO:0000313" key="12">
    <source>
        <dbReference type="Proteomes" id="UP000664857"/>
    </source>
</evidence>
<evidence type="ECO:0000256" key="5">
    <source>
        <dbReference type="ARBA" id="ARBA00023125"/>
    </source>
</evidence>
<dbReference type="RefSeq" id="WP_206964218.1">
    <property type="nucleotide sequence ID" value="NZ_JAFLVX010000003.1"/>
</dbReference>
<comment type="subcellular location">
    <subcellularLocation>
        <location evidence="1 7">Cytoplasm</location>
    </subcellularLocation>
</comment>
<dbReference type="SUPFAM" id="SSF55252">
    <property type="entry name" value="C-terminal domain of arginine repressor"/>
    <property type="match status" value="1"/>
</dbReference>
<dbReference type="EMBL" id="JAFLVX010000003">
    <property type="protein sequence ID" value="MBO0475572.1"/>
    <property type="molecule type" value="Genomic_DNA"/>
</dbReference>
<keyword evidence="7" id="KW-0678">Repressor</keyword>
<dbReference type="HAMAP" id="MF_00173">
    <property type="entry name" value="Arg_repressor"/>
    <property type="match status" value="1"/>
</dbReference>
<dbReference type="NCBIfam" id="TIGR01529">
    <property type="entry name" value="argR_whole"/>
    <property type="match status" value="1"/>
</dbReference>
<dbReference type="Gene3D" id="1.10.10.10">
    <property type="entry name" value="Winged helix-like DNA-binding domain superfamily/Winged helix DNA-binding domain"/>
    <property type="match status" value="1"/>
</dbReference>
<dbReference type="PANTHER" id="PTHR34471:SF1">
    <property type="entry name" value="ARGININE REPRESSOR"/>
    <property type="match status" value="1"/>
</dbReference>
<evidence type="ECO:0000256" key="8">
    <source>
        <dbReference type="NCBIfam" id="TIGR01529"/>
    </source>
</evidence>
<dbReference type="InterPro" id="IPR036251">
    <property type="entry name" value="Arg_repress_C_sf"/>
</dbReference>
<protein>
    <recommendedName>
        <fullName evidence="7 8">Arginine repressor</fullName>
    </recommendedName>
</protein>
<evidence type="ECO:0000256" key="6">
    <source>
        <dbReference type="ARBA" id="ARBA00023163"/>
    </source>
</evidence>
<reference evidence="11 12" key="1">
    <citation type="submission" date="2021-03" db="EMBL/GenBank/DDBJ databases">
        <title>Enterococcal diversity collection.</title>
        <authorList>
            <person name="Gilmore M.S."/>
            <person name="Schwartzman J."/>
            <person name="Van Tyne D."/>
            <person name="Martin M."/>
            <person name="Earl A.M."/>
            <person name="Manson A.L."/>
            <person name="Straub T."/>
            <person name="Salamzade R."/>
            <person name="Saavedra J."/>
            <person name="Lebreton F."/>
            <person name="Prichula J."/>
            <person name="Schaufler K."/>
            <person name="Gaca A."/>
            <person name="Sgardioli B."/>
            <person name="Wagenaar J."/>
            <person name="Strong T."/>
        </authorList>
    </citation>
    <scope>NUCLEOTIDE SEQUENCE [LARGE SCALE GENOMIC DNA]</scope>
    <source>
        <strain evidence="11 12">DIV0080</strain>
    </source>
</reference>
<keyword evidence="12" id="KW-1185">Reference proteome</keyword>
<dbReference type="InterPro" id="IPR020900">
    <property type="entry name" value="Arg_repress_DNA-bd"/>
</dbReference>
<keyword evidence="5 7" id="KW-0238">DNA-binding</keyword>
<dbReference type="Proteomes" id="UP000664857">
    <property type="component" value="Unassembled WGS sequence"/>
</dbReference>
<evidence type="ECO:0000256" key="1">
    <source>
        <dbReference type="ARBA" id="ARBA00004496"/>
    </source>
</evidence>